<evidence type="ECO:0000313" key="4">
    <source>
        <dbReference type="Proteomes" id="UP000253426"/>
    </source>
</evidence>
<dbReference type="AlphaFoldDB" id="A0A366HDH8"/>
<dbReference type="SUPFAM" id="SSF56801">
    <property type="entry name" value="Acetyl-CoA synthetase-like"/>
    <property type="match status" value="1"/>
</dbReference>
<dbReference type="GO" id="GO:0016874">
    <property type="term" value="F:ligase activity"/>
    <property type="evidence" value="ECO:0007669"/>
    <property type="project" value="UniProtKB-KW"/>
</dbReference>
<dbReference type="Pfam" id="PF00501">
    <property type="entry name" value="AMP-binding"/>
    <property type="match status" value="1"/>
</dbReference>
<dbReference type="InterPro" id="IPR000873">
    <property type="entry name" value="AMP-dep_synth/lig_dom"/>
</dbReference>
<proteinExistence type="predicted"/>
<dbReference type="Gene3D" id="3.40.50.12780">
    <property type="entry name" value="N-terminal domain of ligase-like"/>
    <property type="match status" value="1"/>
</dbReference>
<comment type="caution">
    <text evidence="3">The sequence shown here is derived from an EMBL/GenBank/DDBJ whole genome shotgun (WGS) entry which is preliminary data.</text>
</comment>
<keyword evidence="4" id="KW-1185">Reference proteome</keyword>
<evidence type="ECO:0000313" key="3">
    <source>
        <dbReference type="EMBL" id="RBP40466.1"/>
    </source>
</evidence>
<protein>
    <submittedName>
        <fullName evidence="3">Phenylacetate-coenzyme A ligase PaaK-like adenylate-forming protein</fullName>
    </submittedName>
</protein>
<feature type="region of interest" description="Disordered" evidence="1">
    <location>
        <begin position="482"/>
        <end position="509"/>
    </location>
</feature>
<dbReference type="InterPro" id="IPR042099">
    <property type="entry name" value="ANL_N_sf"/>
</dbReference>
<dbReference type="PANTHER" id="PTHR43845:SF1">
    <property type="entry name" value="BLR5969 PROTEIN"/>
    <property type="match status" value="1"/>
</dbReference>
<evidence type="ECO:0000256" key="1">
    <source>
        <dbReference type="SAM" id="MobiDB-lite"/>
    </source>
</evidence>
<organism evidence="3 4">
    <name type="scientific">Roseimicrobium gellanilyticum</name>
    <dbReference type="NCBI Taxonomy" id="748857"/>
    <lineage>
        <taxon>Bacteria</taxon>
        <taxon>Pseudomonadati</taxon>
        <taxon>Verrucomicrobiota</taxon>
        <taxon>Verrucomicrobiia</taxon>
        <taxon>Verrucomicrobiales</taxon>
        <taxon>Verrucomicrobiaceae</taxon>
        <taxon>Roseimicrobium</taxon>
    </lineage>
</organism>
<accession>A0A366HDH8</accession>
<evidence type="ECO:0000259" key="2">
    <source>
        <dbReference type="Pfam" id="PF00501"/>
    </source>
</evidence>
<gene>
    <name evidence="3" type="ORF">DES53_108173</name>
</gene>
<dbReference type="Proteomes" id="UP000253426">
    <property type="component" value="Unassembled WGS sequence"/>
</dbReference>
<keyword evidence="3" id="KW-0436">Ligase</keyword>
<dbReference type="PANTHER" id="PTHR43845">
    <property type="entry name" value="BLR5969 PROTEIN"/>
    <property type="match status" value="1"/>
</dbReference>
<dbReference type="OrthoDB" id="580775at2"/>
<feature type="compositionally biased region" description="Low complexity" evidence="1">
    <location>
        <begin position="492"/>
        <end position="509"/>
    </location>
</feature>
<name>A0A366HDH8_9BACT</name>
<dbReference type="RefSeq" id="WP_113960333.1">
    <property type="nucleotide sequence ID" value="NZ_QNRR01000008.1"/>
</dbReference>
<feature type="domain" description="AMP-dependent synthetase/ligase" evidence="2">
    <location>
        <begin position="182"/>
        <end position="329"/>
    </location>
</feature>
<dbReference type="EMBL" id="QNRR01000008">
    <property type="protein sequence ID" value="RBP40466.1"/>
    <property type="molecule type" value="Genomic_DNA"/>
</dbReference>
<sequence>MKPFLSSPLWDAGTPEFWKAWQVRRLREYLKHRVLPFSAHYHKMFEEHGIHPDDIRSFEDWAKVPLSSKGDLAGNREKQREFVLIPDQKVLKREPRTIFNAIFHGRQYAKDKLEAEFRPILLTSTTGRSSDPVPFVYTKHDLAHLELAGKRIMEVGRSDREYRHVNMFPYAPHLAFWQAHYAGLGLGTFMLSTGGGKTLGTEGNINLIERIQPDVIIGMPTFMYHVLRQAVEEKRRWPNIKRITLGGEKTPQGLRAKLRELCAQLGSLGVHIISTYAFTEAKMAWPECPTMPHEGASGFHLYPDLGIIELINSKTGEVVPDGTPGEIVYTSLDARGTVVLRYRTGDIAEGGITWDMCPHCGRHCPRLIGPISRVSEVRSLSLDKLKGTLVDFNMLEHLLDDQRGVAAWQIELRKRNDDPLECDEVLLHVTPDDAVSESTLREHLNRRFLEVTELKPNAITFHPLAEMRDMLGVGRLLKEEKLADRRPKVGTASSAPSSPSPSSQQSSVK</sequence>
<reference evidence="3 4" key="1">
    <citation type="submission" date="2018-06" db="EMBL/GenBank/DDBJ databases">
        <title>Genomic Encyclopedia of Type Strains, Phase IV (KMG-IV): sequencing the most valuable type-strain genomes for metagenomic binning, comparative biology and taxonomic classification.</title>
        <authorList>
            <person name="Goeker M."/>
        </authorList>
    </citation>
    <scope>NUCLEOTIDE SEQUENCE [LARGE SCALE GENOMIC DNA]</scope>
    <source>
        <strain evidence="3 4">DSM 25532</strain>
    </source>
</reference>